<dbReference type="KEGG" id="lbc:LACBIDRAFT_293826"/>
<comment type="subunit">
    <text evidence="1">Homodimer.</text>
</comment>
<dbReference type="RefSeq" id="XP_001879671.1">
    <property type="nucleotide sequence ID" value="XM_001879636.1"/>
</dbReference>
<evidence type="ECO:0000313" key="6">
    <source>
        <dbReference type="EMBL" id="EDR09322.1"/>
    </source>
</evidence>
<dbReference type="GO" id="GO:0004869">
    <property type="term" value="F:cysteine-type endopeptidase inhibitor activity"/>
    <property type="evidence" value="ECO:0007669"/>
    <property type="project" value="UniProtKB-KW"/>
</dbReference>
<evidence type="ECO:0000256" key="4">
    <source>
        <dbReference type="ARBA" id="ARBA00024855"/>
    </source>
</evidence>
<dbReference type="GeneID" id="6075409"/>
<keyword evidence="3" id="KW-0789">Thiol protease inhibitor</keyword>
<dbReference type="AlphaFoldDB" id="B0D721"/>
<evidence type="ECO:0000313" key="7">
    <source>
        <dbReference type="Proteomes" id="UP000001194"/>
    </source>
</evidence>
<gene>
    <name evidence="6" type="ORF">LACBIDRAFT_293826</name>
</gene>
<evidence type="ECO:0000256" key="1">
    <source>
        <dbReference type="ARBA" id="ARBA00011738"/>
    </source>
</evidence>
<organism evidence="7">
    <name type="scientific">Laccaria bicolor (strain S238N-H82 / ATCC MYA-4686)</name>
    <name type="common">Bicoloured deceiver</name>
    <name type="synonym">Laccaria laccata var. bicolor</name>
    <dbReference type="NCBI Taxonomy" id="486041"/>
    <lineage>
        <taxon>Eukaryota</taxon>
        <taxon>Fungi</taxon>
        <taxon>Dikarya</taxon>
        <taxon>Basidiomycota</taxon>
        <taxon>Agaricomycotina</taxon>
        <taxon>Agaricomycetes</taxon>
        <taxon>Agaricomycetidae</taxon>
        <taxon>Agaricales</taxon>
        <taxon>Agaricineae</taxon>
        <taxon>Hydnangiaceae</taxon>
        <taxon>Laccaria</taxon>
    </lineage>
</organism>
<sequence>MSFPSGLYTLRASPAAGYGGLYATGNGVDDVVAVAPQSPPFIERQVWKIEAVHGKESAYTISLHTNGSTFGGHWFPKDGEPIPEHPVVTSENSYEWFIAYKNIPDVPHIITIRAPNPRLGVDFYAGTNDKEQVVIKPVPVIPDAEAPYWQFKPHLLS</sequence>
<protein>
    <submittedName>
        <fullName evidence="6">Clitocypin cysteine proteinase inhibitor</fullName>
    </submittedName>
</protein>
<dbReference type="Gene3D" id="2.80.10.50">
    <property type="match status" value="1"/>
</dbReference>
<name>B0D721_LACBS</name>
<comment type="similarity">
    <text evidence="5">Belongs to the protease inhibitor I48 family.</text>
</comment>
<comment type="function">
    <text evidence="4">Binds and inhibits cysteine proteinases. Inhibits most strongly papain and cathepsin L, more weakly bromelain and cathepsin B while it is completely ineffective against cathepsin H.</text>
</comment>
<dbReference type="EMBL" id="DS547099">
    <property type="protein sequence ID" value="EDR09322.1"/>
    <property type="molecule type" value="Genomic_DNA"/>
</dbReference>
<dbReference type="OrthoDB" id="2913511at2759"/>
<reference evidence="6 7" key="1">
    <citation type="journal article" date="2008" name="Nature">
        <title>The genome of Laccaria bicolor provides insights into mycorrhizal symbiosis.</title>
        <authorList>
            <person name="Martin F."/>
            <person name="Aerts A."/>
            <person name="Ahren D."/>
            <person name="Brun A."/>
            <person name="Danchin E.G.J."/>
            <person name="Duchaussoy F."/>
            <person name="Gibon J."/>
            <person name="Kohler A."/>
            <person name="Lindquist E."/>
            <person name="Pereda V."/>
            <person name="Salamov A."/>
            <person name="Shapiro H.J."/>
            <person name="Wuyts J."/>
            <person name="Blaudez D."/>
            <person name="Buee M."/>
            <person name="Brokstein P."/>
            <person name="Canbaeck B."/>
            <person name="Cohen D."/>
            <person name="Courty P.E."/>
            <person name="Coutinho P.M."/>
            <person name="Delaruelle C."/>
            <person name="Detter J.C."/>
            <person name="Deveau A."/>
            <person name="DiFazio S."/>
            <person name="Duplessis S."/>
            <person name="Fraissinet-Tachet L."/>
            <person name="Lucic E."/>
            <person name="Frey-Klett P."/>
            <person name="Fourrey C."/>
            <person name="Feussner I."/>
            <person name="Gay G."/>
            <person name="Grimwood J."/>
            <person name="Hoegger P.J."/>
            <person name="Jain P."/>
            <person name="Kilaru S."/>
            <person name="Labbe J."/>
            <person name="Lin Y.C."/>
            <person name="Legue V."/>
            <person name="Le Tacon F."/>
            <person name="Marmeisse R."/>
            <person name="Melayah D."/>
            <person name="Montanini B."/>
            <person name="Muratet M."/>
            <person name="Nehls U."/>
            <person name="Niculita-Hirzel H."/>
            <person name="Oudot-Le Secq M.P."/>
            <person name="Peter M."/>
            <person name="Quesneville H."/>
            <person name="Rajashekar B."/>
            <person name="Reich M."/>
            <person name="Rouhier N."/>
            <person name="Schmutz J."/>
            <person name="Yin T."/>
            <person name="Chalot M."/>
            <person name="Henrissat B."/>
            <person name="Kuees U."/>
            <person name="Lucas S."/>
            <person name="Van de Peer Y."/>
            <person name="Podila G.K."/>
            <person name="Polle A."/>
            <person name="Pukkila P.J."/>
            <person name="Richardson P.M."/>
            <person name="Rouze P."/>
            <person name="Sanders I.R."/>
            <person name="Stajich J.E."/>
            <person name="Tunlid A."/>
            <person name="Tuskan G."/>
            <person name="Grigoriev I.V."/>
        </authorList>
    </citation>
    <scope>NUCLEOTIDE SEQUENCE [LARGE SCALE GENOMIC DNA]</scope>
    <source>
        <strain evidence="7">S238N-H82 / ATCC MYA-4686</strain>
    </source>
</reference>
<evidence type="ECO:0000256" key="5">
    <source>
        <dbReference type="ARBA" id="ARBA00025775"/>
    </source>
</evidence>
<keyword evidence="7" id="KW-1185">Reference proteome</keyword>
<dbReference type="Pfam" id="PF10467">
    <property type="entry name" value="Inhibitor_I48"/>
    <property type="match status" value="1"/>
</dbReference>
<dbReference type="InParanoid" id="B0D721"/>
<dbReference type="HOGENOM" id="CLU_139305_1_0_1"/>
<keyword evidence="2" id="KW-0646">Protease inhibitor</keyword>
<dbReference type="InterPro" id="IPR019508">
    <property type="entry name" value="Prot_inh_I48_clitocypin"/>
</dbReference>
<dbReference type="Proteomes" id="UP000001194">
    <property type="component" value="Unassembled WGS sequence"/>
</dbReference>
<accession>B0D721</accession>
<proteinExistence type="inferred from homology"/>
<evidence type="ECO:0000256" key="3">
    <source>
        <dbReference type="ARBA" id="ARBA00022704"/>
    </source>
</evidence>
<evidence type="ECO:0000256" key="2">
    <source>
        <dbReference type="ARBA" id="ARBA00022690"/>
    </source>
</evidence>